<evidence type="ECO:0000313" key="1">
    <source>
        <dbReference type="EMBL" id="KAJ8416378.1"/>
    </source>
</evidence>
<gene>
    <name evidence="1" type="ORF">AAFF_G00356660</name>
</gene>
<organism evidence="1 2">
    <name type="scientific">Aldrovandia affinis</name>
    <dbReference type="NCBI Taxonomy" id="143900"/>
    <lineage>
        <taxon>Eukaryota</taxon>
        <taxon>Metazoa</taxon>
        <taxon>Chordata</taxon>
        <taxon>Craniata</taxon>
        <taxon>Vertebrata</taxon>
        <taxon>Euteleostomi</taxon>
        <taxon>Actinopterygii</taxon>
        <taxon>Neopterygii</taxon>
        <taxon>Teleostei</taxon>
        <taxon>Notacanthiformes</taxon>
        <taxon>Halosauridae</taxon>
        <taxon>Aldrovandia</taxon>
    </lineage>
</organism>
<proteinExistence type="predicted"/>
<keyword evidence="2" id="KW-1185">Reference proteome</keyword>
<feature type="non-terminal residue" evidence="1">
    <location>
        <position position="63"/>
    </location>
</feature>
<name>A0AAD7T8Z9_9TELE</name>
<sequence>MLGLQPQPQWPTWTLGRLFSFMLNDGIPPLSTLCGCRTRRMAILSCAYLPLTLCHILSTIPPI</sequence>
<dbReference type="AlphaFoldDB" id="A0AAD7T8Z9"/>
<comment type="caution">
    <text evidence="1">The sequence shown here is derived from an EMBL/GenBank/DDBJ whole genome shotgun (WGS) entry which is preliminary data.</text>
</comment>
<protein>
    <submittedName>
        <fullName evidence="1">Uncharacterized protein</fullName>
    </submittedName>
</protein>
<dbReference type="EMBL" id="JAINUG010000006">
    <property type="protein sequence ID" value="KAJ8416378.1"/>
    <property type="molecule type" value="Genomic_DNA"/>
</dbReference>
<accession>A0AAD7T8Z9</accession>
<reference evidence="1" key="1">
    <citation type="journal article" date="2023" name="Science">
        <title>Genome structures resolve the early diversification of teleost fishes.</title>
        <authorList>
            <person name="Parey E."/>
            <person name="Louis A."/>
            <person name="Montfort J."/>
            <person name="Bouchez O."/>
            <person name="Roques C."/>
            <person name="Iampietro C."/>
            <person name="Lluch J."/>
            <person name="Castinel A."/>
            <person name="Donnadieu C."/>
            <person name="Desvignes T."/>
            <person name="Floi Bucao C."/>
            <person name="Jouanno E."/>
            <person name="Wen M."/>
            <person name="Mejri S."/>
            <person name="Dirks R."/>
            <person name="Jansen H."/>
            <person name="Henkel C."/>
            <person name="Chen W.J."/>
            <person name="Zahm M."/>
            <person name="Cabau C."/>
            <person name="Klopp C."/>
            <person name="Thompson A.W."/>
            <person name="Robinson-Rechavi M."/>
            <person name="Braasch I."/>
            <person name="Lecointre G."/>
            <person name="Bobe J."/>
            <person name="Postlethwait J.H."/>
            <person name="Berthelot C."/>
            <person name="Roest Crollius H."/>
            <person name="Guiguen Y."/>
        </authorList>
    </citation>
    <scope>NUCLEOTIDE SEQUENCE</scope>
    <source>
        <strain evidence="1">NC1722</strain>
    </source>
</reference>
<dbReference type="Proteomes" id="UP001221898">
    <property type="component" value="Unassembled WGS sequence"/>
</dbReference>
<evidence type="ECO:0000313" key="2">
    <source>
        <dbReference type="Proteomes" id="UP001221898"/>
    </source>
</evidence>